<dbReference type="InterPro" id="IPR011009">
    <property type="entry name" value="Kinase-like_dom_sf"/>
</dbReference>
<evidence type="ECO:0000259" key="1">
    <source>
        <dbReference type="Pfam" id="PF01636"/>
    </source>
</evidence>
<keyword evidence="2" id="KW-0808">Transferase</keyword>
<organism evidence="2 3">
    <name type="scientific">Streptomyces triticirhizae</name>
    <dbReference type="NCBI Taxonomy" id="2483353"/>
    <lineage>
        <taxon>Bacteria</taxon>
        <taxon>Bacillati</taxon>
        <taxon>Actinomycetota</taxon>
        <taxon>Actinomycetes</taxon>
        <taxon>Kitasatosporales</taxon>
        <taxon>Streptomycetaceae</taxon>
        <taxon>Streptomyces</taxon>
    </lineage>
</organism>
<protein>
    <submittedName>
        <fullName evidence="2">Aminoglycoside phosphotransferase family protein</fullName>
    </submittedName>
</protein>
<evidence type="ECO:0000313" key="2">
    <source>
        <dbReference type="EMBL" id="RMI43867.1"/>
    </source>
</evidence>
<name>A0A3M2M2M0_9ACTN</name>
<feature type="domain" description="Aminoglycoside phosphotransferase" evidence="1">
    <location>
        <begin position="29"/>
        <end position="243"/>
    </location>
</feature>
<dbReference type="Pfam" id="PF01636">
    <property type="entry name" value="APH"/>
    <property type="match status" value="1"/>
</dbReference>
<gene>
    <name evidence="2" type="ORF">EBN88_06315</name>
</gene>
<dbReference type="GO" id="GO:0016740">
    <property type="term" value="F:transferase activity"/>
    <property type="evidence" value="ECO:0007669"/>
    <property type="project" value="UniProtKB-KW"/>
</dbReference>
<dbReference type="EMBL" id="RFFJ01000020">
    <property type="protein sequence ID" value="RMI43867.1"/>
    <property type="molecule type" value="Genomic_DNA"/>
</dbReference>
<dbReference type="AlphaFoldDB" id="A0A3M2M2M0"/>
<evidence type="ECO:0000313" key="3">
    <source>
        <dbReference type="Proteomes" id="UP000278673"/>
    </source>
</evidence>
<keyword evidence="3" id="KW-1185">Reference proteome</keyword>
<reference evidence="2 3" key="1">
    <citation type="submission" date="2018-10" db="EMBL/GenBank/DDBJ databases">
        <title>Isolation, diversity and antifungal activity of actinobacteria from wheat.</title>
        <authorList>
            <person name="Han C."/>
        </authorList>
    </citation>
    <scope>NUCLEOTIDE SEQUENCE [LARGE SCALE GENOMIC DNA]</scope>
    <source>
        <strain evidence="2 3">NEAU-YY642</strain>
    </source>
</reference>
<dbReference type="InterPro" id="IPR002575">
    <property type="entry name" value="Aminoglycoside_PTrfase"/>
</dbReference>
<dbReference type="Gene3D" id="3.90.1200.10">
    <property type="match status" value="1"/>
</dbReference>
<sequence>MGARLRDRALTALGVVSDGGSDSLESRSGASVGSVRRAGGERAFLKVVPASAGAMSLANARNELRFYRELAPVVPVRVPRLIDGWEDGDGVVLLLTHAGEPREAASWTPELWATLGRDLAALHTMPPPAAAGWERPDPLLAALDDPDLPGITAFWGDALPQLAVLLSSAAEFRRRMEVPPPVFRHGDFHTDNITHRGASLVFCDWQTAGVGRPSTDLAFLSVRTTPGGTVVPPAFVDAYLAHRPVAVGDRAVWERALVAEELATLLWLWPPFAAYNDAEGIARVRHRARALADRFLYPKERSPDPTG</sequence>
<comment type="caution">
    <text evidence="2">The sequence shown here is derived from an EMBL/GenBank/DDBJ whole genome shotgun (WGS) entry which is preliminary data.</text>
</comment>
<proteinExistence type="predicted"/>
<dbReference type="Proteomes" id="UP000278673">
    <property type="component" value="Unassembled WGS sequence"/>
</dbReference>
<dbReference type="RefSeq" id="WP_122182810.1">
    <property type="nucleotide sequence ID" value="NZ_RFFJ01000020.1"/>
</dbReference>
<accession>A0A3M2M2M0</accession>
<dbReference type="SUPFAM" id="SSF56112">
    <property type="entry name" value="Protein kinase-like (PK-like)"/>
    <property type="match status" value="1"/>
</dbReference>